<comment type="caution">
    <text evidence="2">The sequence shown here is derived from an EMBL/GenBank/DDBJ whole genome shotgun (WGS) entry which is preliminary data.</text>
</comment>
<accession>A0AAN8ELE1</accession>
<organism evidence="2 3">
    <name type="scientific">Knufia fluminis</name>
    <dbReference type="NCBI Taxonomy" id="191047"/>
    <lineage>
        <taxon>Eukaryota</taxon>
        <taxon>Fungi</taxon>
        <taxon>Dikarya</taxon>
        <taxon>Ascomycota</taxon>
        <taxon>Pezizomycotina</taxon>
        <taxon>Eurotiomycetes</taxon>
        <taxon>Chaetothyriomycetidae</taxon>
        <taxon>Chaetothyriales</taxon>
        <taxon>Trichomeriaceae</taxon>
        <taxon>Knufia</taxon>
    </lineage>
</organism>
<dbReference type="EMBL" id="JAKLMC020000002">
    <property type="protein sequence ID" value="KAK5957963.1"/>
    <property type="molecule type" value="Genomic_DNA"/>
</dbReference>
<reference evidence="2 3" key="1">
    <citation type="submission" date="2022-12" db="EMBL/GenBank/DDBJ databases">
        <title>Genomic features and morphological characterization of a novel Knufia sp. strain isolated from spacecraft assembly facility.</title>
        <authorList>
            <person name="Teixeira M."/>
            <person name="Chander A.M."/>
            <person name="Stajich J.E."/>
            <person name="Venkateswaran K."/>
        </authorList>
    </citation>
    <scope>NUCLEOTIDE SEQUENCE [LARGE SCALE GENOMIC DNA]</scope>
    <source>
        <strain evidence="2 3">FJI-L2-BK-P2</strain>
    </source>
</reference>
<evidence type="ECO:0000256" key="1">
    <source>
        <dbReference type="SAM" id="MobiDB-lite"/>
    </source>
</evidence>
<gene>
    <name evidence="2" type="ORF">OHC33_001153</name>
</gene>
<proteinExistence type="predicted"/>
<keyword evidence="3" id="KW-1185">Reference proteome</keyword>
<name>A0AAN8ELE1_9EURO</name>
<evidence type="ECO:0000313" key="2">
    <source>
        <dbReference type="EMBL" id="KAK5957963.1"/>
    </source>
</evidence>
<feature type="compositionally biased region" description="Low complexity" evidence="1">
    <location>
        <begin position="313"/>
        <end position="324"/>
    </location>
</feature>
<sequence>MAYTRCANPEYQLDVDSLMIEYTVYKAVEAQLRLLRSLGTPETSLTNGALDAATEYAQEAVRLTETYDILIKLFKRNHGHDHLGESLQLDAHVLQFLVLLNMWLQARLDGTQLPQLQIGPEMEKNLRRDQEVNQFFRYYWLRMRERKDPDSAVGSAVARRNRNPQLCLADHLIPHFMHLSCKMQPSETSLDTRWMELASTFMVHAAIEILDAPDLFEDGVKVAILALKECLAWGFVERHRFVDNTEVVQRLLSSVVTRSTQQQISQTTNKSSQSQISQQSLDMCTEHIQSTATREDDVWEMFYDEGSDRSRSGSRGRSTPQSSGELSQWTRIRQEKLDIVLTTFATIQEESDGDKHRPVEWLRNKYKLSTLIAEIGRFIEMHLKNVHGVGWHGKPVLVQIEEGGLHGLSSEAFEAFKIRAGIANEQWLTGASRC</sequence>
<evidence type="ECO:0000313" key="3">
    <source>
        <dbReference type="Proteomes" id="UP001316803"/>
    </source>
</evidence>
<feature type="region of interest" description="Disordered" evidence="1">
    <location>
        <begin position="305"/>
        <end position="327"/>
    </location>
</feature>
<protein>
    <submittedName>
        <fullName evidence="2">Uncharacterized protein</fullName>
    </submittedName>
</protein>
<dbReference type="Proteomes" id="UP001316803">
    <property type="component" value="Unassembled WGS sequence"/>
</dbReference>
<dbReference type="AlphaFoldDB" id="A0AAN8ELE1"/>